<dbReference type="InterPro" id="IPR015424">
    <property type="entry name" value="PyrdxlP-dep_Trfase"/>
</dbReference>
<keyword evidence="8" id="KW-1185">Reference proteome</keyword>
<dbReference type="CDD" id="cd07377">
    <property type="entry name" value="WHTH_GntR"/>
    <property type="match status" value="1"/>
</dbReference>
<accession>A0A4R2LK48</accession>
<dbReference type="InterPro" id="IPR036390">
    <property type="entry name" value="WH_DNA-bd_sf"/>
</dbReference>
<dbReference type="Pfam" id="PF00155">
    <property type="entry name" value="Aminotran_1_2"/>
    <property type="match status" value="1"/>
</dbReference>
<dbReference type="GO" id="GO:0003700">
    <property type="term" value="F:DNA-binding transcription factor activity"/>
    <property type="evidence" value="ECO:0007669"/>
    <property type="project" value="InterPro"/>
</dbReference>
<dbReference type="PANTHER" id="PTHR46577:SF1">
    <property type="entry name" value="HTH-TYPE TRANSCRIPTIONAL REGULATORY PROTEIN GABR"/>
    <property type="match status" value="1"/>
</dbReference>
<evidence type="ECO:0000256" key="4">
    <source>
        <dbReference type="ARBA" id="ARBA00023125"/>
    </source>
</evidence>
<dbReference type="OrthoDB" id="9804020at2"/>
<protein>
    <submittedName>
        <fullName evidence="7">GntR family transcriptional regulator</fullName>
    </submittedName>
</protein>
<evidence type="ECO:0000256" key="2">
    <source>
        <dbReference type="ARBA" id="ARBA00022898"/>
    </source>
</evidence>
<dbReference type="Pfam" id="PF00392">
    <property type="entry name" value="GntR"/>
    <property type="match status" value="1"/>
</dbReference>
<organism evidence="7 8">
    <name type="scientific">Plasticicumulans lactativorans</name>
    <dbReference type="NCBI Taxonomy" id="1133106"/>
    <lineage>
        <taxon>Bacteria</taxon>
        <taxon>Pseudomonadati</taxon>
        <taxon>Pseudomonadota</taxon>
        <taxon>Gammaproteobacteria</taxon>
        <taxon>Candidatus Competibacteraceae</taxon>
        <taxon>Plasticicumulans</taxon>
    </lineage>
</organism>
<evidence type="ECO:0000313" key="7">
    <source>
        <dbReference type="EMBL" id="TCO79755.1"/>
    </source>
</evidence>
<proteinExistence type="inferred from homology"/>
<dbReference type="Gene3D" id="3.40.640.10">
    <property type="entry name" value="Type I PLP-dependent aspartate aminotransferase-like (Major domain)"/>
    <property type="match status" value="1"/>
</dbReference>
<dbReference type="GO" id="GO:0003677">
    <property type="term" value="F:DNA binding"/>
    <property type="evidence" value="ECO:0007669"/>
    <property type="project" value="UniProtKB-KW"/>
</dbReference>
<dbReference type="CDD" id="cd00609">
    <property type="entry name" value="AAT_like"/>
    <property type="match status" value="1"/>
</dbReference>
<evidence type="ECO:0000256" key="1">
    <source>
        <dbReference type="ARBA" id="ARBA00005384"/>
    </source>
</evidence>
<dbReference type="Gene3D" id="3.90.1150.10">
    <property type="entry name" value="Aspartate Aminotransferase, domain 1"/>
    <property type="match status" value="1"/>
</dbReference>
<dbReference type="SUPFAM" id="SSF53383">
    <property type="entry name" value="PLP-dependent transferases"/>
    <property type="match status" value="1"/>
</dbReference>
<comment type="caution">
    <text evidence="7">The sequence shown here is derived from an EMBL/GenBank/DDBJ whole genome shotgun (WGS) entry which is preliminary data.</text>
</comment>
<gene>
    <name evidence="7" type="ORF">EV699_11764</name>
</gene>
<feature type="domain" description="HTH gntR-type" evidence="6">
    <location>
        <begin position="13"/>
        <end position="81"/>
    </location>
</feature>
<dbReference type="InterPro" id="IPR004839">
    <property type="entry name" value="Aminotransferase_I/II_large"/>
</dbReference>
<evidence type="ECO:0000256" key="5">
    <source>
        <dbReference type="ARBA" id="ARBA00023163"/>
    </source>
</evidence>
<reference evidence="7 8" key="1">
    <citation type="submission" date="2019-03" db="EMBL/GenBank/DDBJ databases">
        <title>Genomic Encyclopedia of Type Strains, Phase IV (KMG-IV): sequencing the most valuable type-strain genomes for metagenomic binning, comparative biology and taxonomic classification.</title>
        <authorList>
            <person name="Goeker M."/>
        </authorList>
    </citation>
    <scope>NUCLEOTIDE SEQUENCE [LARGE SCALE GENOMIC DNA]</scope>
    <source>
        <strain evidence="7 8">DSM 25287</strain>
    </source>
</reference>
<keyword evidence="3" id="KW-0805">Transcription regulation</keyword>
<name>A0A4R2LK48_9GAMM</name>
<dbReference type="GO" id="GO:0030170">
    <property type="term" value="F:pyridoxal phosphate binding"/>
    <property type="evidence" value="ECO:0007669"/>
    <property type="project" value="InterPro"/>
</dbReference>
<evidence type="ECO:0000256" key="3">
    <source>
        <dbReference type="ARBA" id="ARBA00023015"/>
    </source>
</evidence>
<dbReference type="Gene3D" id="1.10.10.10">
    <property type="entry name" value="Winged helix-like DNA-binding domain superfamily/Winged helix DNA-binding domain"/>
    <property type="match status" value="1"/>
</dbReference>
<keyword evidence="2" id="KW-0663">Pyridoxal phosphate</keyword>
<dbReference type="AlphaFoldDB" id="A0A4R2LK48"/>
<dbReference type="EMBL" id="SLWY01000017">
    <property type="protein sequence ID" value="TCO79755.1"/>
    <property type="molecule type" value="Genomic_DNA"/>
</dbReference>
<dbReference type="PANTHER" id="PTHR46577">
    <property type="entry name" value="HTH-TYPE TRANSCRIPTIONAL REGULATORY PROTEIN GABR"/>
    <property type="match status" value="1"/>
</dbReference>
<dbReference type="InterPro" id="IPR036388">
    <property type="entry name" value="WH-like_DNA-bd_sf"/>
</dbReference>
<sequence length="460" mass="48621">MTSWIPKLSEYPGPRYRAIAEALAAAVADGTLLPGTRLPTHRELAEALGVTVGTITRAYAEAEARGLTEGTVGRGTFVREPRVQAPRMIAPQGPGLVDLSVNRPTLAPQVPALAETLAELARAPDLATLLGYTPDAGLPAHREAAAAWIGELGLAVRGEQVVIACGAQNALLATITALTEPGDVMLTEALGYPGTLAIASQARLRVHGVAIDREGLIPEAFAEACERLRPRLLACVANLHNPTTAVLSAARRARIAEIARAHDVLILDDDVYGFLIEDRPPPLASFAPERSCYVTCTSKALVPGLRVGFVAGPPELVGRVAAAVRTSVWMAPPLMAEIAARWITDGTAARLMTWQREEGRARQALAAQHLGRWHPECQPCGFHLWLPLPEPWTVGGYVSAARARGVAVTPSEVFVVGRGAAPPAIRVCLSGPATREELERGLAILAELLDAHAPGALLTP</sequence>
<dbReference type="PROSITE" id="PS50949">
    <property type="entry name" value="HTH_GNTR"/>
    <property type="match status" value="1"/>
</dbReference>
<evidence type="ECO:0000259" key="6">
    <source>
        <dbReference type="PROSITE" id="PS50949"/>
    </source>
</evidence>
<dbReference type="InterPro" id="IPR015422">
    <property type="entry name" value="PyrdxlP-dep_Trfase_small"/>
</dbReference>
<evidence type="ECO:0000313" key="8">
    <source>
        <dbReference type="Proteomes" id="UP000295765"/>
    </source>
</evidence>
<keyword evidence="5" id="KW-0804">Transcription</keyword>
<dbReference type="InterPro" id="IPR051446">
    <property type="entry name" value="HTH_trans_reg/aminotransferase"/>
</dbReference>
<dbReference type="InterPro" id="IPR015421">
    <property type="entry name" value="PyrdxlP-dep_Trfase_major"/>
</dbReference>
<dbReference type="SMART" id="SM00345">
    <property type="entry name" value="HTH_GNTR"/>
    <property type="match status" value="1"/>
</dbReference>
<keyword evidence="4" id="KW-0238">DNA-binding</keyword>
<comment type="similarity">
    <text evidence="1">In the C-terminal section; belongs to the class-I pyridoxal-phosphate-dependent aminotransferase family.</text>
</comment>
<dbReference type="Proteomes" id="UP000295765">
    <property type="component" value="Unassembled WGS sequence"/>
</dbReference>
<dbReference type="RefSeq" id="WP_132544408.1">
    <property type="nucleotide sequence ID" value="NZ_SLWY01000017.1"/>
</dbReference>
<dbReference type="InterPro" id="IPR000524">
    <property type="entry name" value="Tscrpt_reg_HTH_GntR"/>
</dbReference>
<dbReference type="SUPFAM" id="SSF46785">
    <property type="entry name" value="Winged helix' DNA-binding domain"/>
    <property type="match status" value="1"/>
</dbReference>